<evidence type="ECO:0000313" key="4">
    <source>
        <dbReference type="Proteomes" id="UP000254047"/>
    </source>
</evidence>
<proteinExistence type="predicted"/>
<gene>
    <name evidence="3" type="ORF">BJR09_08930</name>
    <name evidence="2" type="ORF">NCTC13830_00374</name>
</gene>
<reference evidence="2 4" key="1">
    <citation type="submission" date="2018-06" db="EMBL/GenBank/DDBJ databases">
        <authorList>
            <consortium name="Pathogen Informatics"/>
            <person name="Doyle S."/>
        </authorList>
    </citation>
    <scope>NUCLEOTIDE SEQUENCE [LARGE SCALE GENOMIC DNA]</scope>
    <source>
        <strain evidence="2 4">NCTC13830</strain>
    </source>
</reference>
<dbReference type="AlphaFoldDB" id="A0A380FWG0"/>
<evidence type="ECO:0000313" key="2">
    <source>
        <dbReference type="EMBL" id="SUM42852.1"/>
    </source>
</evidence>
<accession>A0A380FWG0</accession>
<dbReference type="Proteomes" id="UP000254047">
    <property type="component" value="Unassembled WGS sequence"/>
</dbReference>
<evidence type="ECO:0000313" key="5">
    <source>
        <dbReference type="Proteomes" id="UP000297598"/>
    </source>
</evidence>
<dbReference type="InterPro" id="IPR001296">
    <property type="entry name" value="Glyco_trans_1"/>
</dbReference>
<dbReference type="Proteomes" id="UP000297598">
    <property type="component" value="Unassembled WGS sequence"/>
</dbReference>
<reference evidence="3 5" key="2">
    <citation type="submission" date="2019-04" db="EMBL/GenBank/DDBJ databases">
        <title>Genomic characterization of Staphylococcus petrasii strains.</title>
        <authorList>
            <person name="Vrbovska V."/>
            <person name="Kovarovic V."/>
            <person name="Maslanova I."/>
            <person name="Indrakova A."/>
            <person name="Petras P."/>
            <person name="Sedo O."/>
            <person name="Svec P."/>
            <person name="Fisarova L."/>
            <person name="Sedlacek I."/>
            <person name="Doskar J."/>
            <person name="Pantucek R."/>
        </authorList>
    </citation>
    <scope>NUCLEOTIDE SEQUENCE [LARGE SCALE GENOMIC DNA]</scope>
    <source>
        <strain evidence="3 5">P5404</strain>
    </source>
</reference>
<dbReference type="PANTHER" id="PTHR45947:SF3">
    <property type="entry name" value="SULFOQUINOVOSYL TRANSFERASE SQD2"/>
    <property type="match status" value="1"/>
</dbReference>
<dbReference type="EMBL" id="SRLS01000013">
    <property type="protein sequence ID" value="TGE16681.1"/>
    <property type="molecule type" value="Genomic_DNA"/>
</dbReference>
<keyword evidence="5" id="KW-1185">Reference proteome</keyword>
<dbReference type="InterPro" id="IPR050194">
    <property type="entry name" value="Glycosyltransferase_grp1"/>
</dbReference>
<sequence length="410" mass="47379">MNIWIVSDGEPLPTDSDNVRLRRMGNLTRILDHQGHKVIWFSSNFDHYNKKFRTEEDEVKNLYDRSKLLLLATKGYKKNVSLERFMHFKAFGQKFKHYANNLNKPDLILCTMSPIEVALNVKEYSVANNVPFIIDIRDLWPEIYYEVTPKISHPLIKLLVNRSKQSLSQVLNGTAAVTGVTKGFVNYGLKISGLTPRKYDIPFHTAYPKFDLDYYKKRFEEFWGEYNLNKDDFIVTFVGNFGKQFDLETLEEAIDKIENSNIKFVLCGTGEKYDYFANKYKNEKNVIIPGWVGKDEIASLIATSNIGIAPYKDSMNFRLNAPNKFGEYLSASLPILVSVSGIMSELLLENRCGYQYKSSSDLVSLINKYYESKELQQQHARNARDLFEDSFNAEKVYKDFGKYLETVAKS</sequence>
<dbReference type="RefSeq" id="WP_103299000.1">
    <property type="nucleotide sequence ID" value="NZ_PPQT01000144.1"/>
</dbReference>
<organism evidence="2 4">
    <name type="scientific">Staphylococcus petrasii</name>
    <dbReference type="NCBI Taxonomy" id="1276936"/>
    <lineage>
        <taxon>Bacteria</taxon>
        <taxon>Bacillati</taxon>
        <taxon>Bacillota</taxon>
        <taxon>Bacilli</taxon>
        <taxon>Bacillales</taxon>
        <taxon>Staphylococcaceae</taxon>
        <taxon>Staphylococcus</taxon>
    </lineage>
</organism>
<dbReference type="InterPro" id="IPR001480">
    <property type="entry name" value="Bulb-type_lectin_dom"/>
</dbReference>
<dbReference type="OrthoDB" id="9811902at2"/>
<feature type="domain" description="Bulb-type lectin" evidence="1">
    <location>
        <begin position="1"/>
        <end position="83"/>
    </location>
</feature>
<keyword evidence="2" id="KW-0808">Transferase</keyword>
<dbReference type="PROSITE" id="PS50927">
    <property type="entry name" value="BULB_LECTIN"/>
    <property type="match status" value="1"/>
</dbReference>
<evidence type="ECO:0000259" key="1">
    <source>
        <dbReference type="PROSITE" id="PS50927"/>
    </source>
</evidence>
<evidence type="ECO:0000313" key="3">
    <source>
        <dbReference type="EMBL" id="TGE16681.1"/>
    </source>
</evidence>
<dbReference type="SUPFAM" id="SSF53756">
    <property type="entry name" value="UDP-Glycosyltransferase/glycogen phosphorylase"/>
    <property type="match status" value="1"/>
</dbReference>
<dbReference type="Gene3D" id="3.40.50.2000">
    <property type="entry name" value="Glycogen Phosphorylase B"/>
    <property type="match status" value="2"/>
</dbReference>
<protein>
    <submittedName>
        <fullName evidence="3">Glycosyltransferase WbuB</fullName>
    </submittedName>
    <submittedName>
        <fullName evidence="2">Putative glycosyl transferase</fullName>
    </submittedName>
</protein>
<dbReference type="PANTHER" id="PTHR45947">
    <property type="entry name" value="SULFOQUINOVOSYL TRANSFERASE SQD2"/>
    <property type="match status" value="1"/>
</dbReference>
<dbReference type="EMBL" id="UHDO01000001">
    <property type="protein sequence ID" value="SUM42852.1"/>
    <property type="molecule type" value="Genomic_DNA"/>
</dbReference>
<dbReference type="GO" id="GO:0016757">
    <property type="term" value="F:glycosyltransferase activity"/>
    <property type="evidence" value="ECO:0007669"/>
    <property type="project" value="InterPro"/>
</dbReference>
<dbReference type="CDD" id="cd03794">
    <property type="entry name" value="GT4_WbuB-like"/>
    <property type="match status" value="1"/>
</dbReference>
<name>A0A380FWG0_9STAP</name>
<dbReference type="Pfam" id="PF00534">
    <property type="entry name" value="Glycos_transf_1"/>
    <property type="match status" value="1"/>
</dbReference>